<dbReference type="SUPFAM" id="SSF51735">
    <property type="entry name" value="NAD(P)-binding Rossmann-fold domains"/>
    <property type="match status" value="1"/>
</dbReference>
<dbReference type="Gene3D" id="3.40.50.720">
    <property type="entry name" value="NAD(P)-binding Rossmann-like Domain"/>
    <property type="match status" value="1"/>
</dbReference>
<dbReference type="Pfam" id="PF03807">
    <property type="entry name" value="F420_oxidored"/>
    <property type="match status" value="1"/>
</dbReference>
<dbReference type="InterPro" id="IPR051267">
    <property type="entry name" value="STEAP_metalloreductase"/>
</dbReference>
<reference evidence="4" key="1">
    <citation type="journal article" date="2019" name="Int. J. Syst. Evol. Microbiol.">
        <title>The Global Catalogue of Microorganisms (GCM) 10K type strain sequencing project: providing services to taxonomists for standard genome sequencing and annotation.</title>
        <authorList>
            <consortium name="The Broad Institute Genomics Platform"/>
            <consortium name="The Broad Institute Genome Sequencing Center for Infectious Disease"/>
            <person name="Wu L."/>
            <person name="Ma J."/>
        </authorList>
    </citation>
    <scope>NUCLEOTIDE SEQUENCE [LARGE SCALE GENOMIC DNA]</scope>
    <source>
        <strain evidence="4">JCM 9918</strain>
    </source>
</reference>
<keyword evidence="4" id="KW-1185">Reference proteome</keyword>
<dbReference type="Proteomes" id="UP001596112">
    <property type="component" value="Unassembled WGS sequence"/>
</dbReference>
<evidence type="ECO:0000313" key="4">
    <source>
        <dbReference type="Proteomes" id="UP001596112"/>
    </source>
</evidence>
<organism evidence="3 4">
    <name type="scientific">Streptomyces heilongjiangensis</name>
    <dbReference type="NCBI Taxonomy" id="945052"/>
    <lineage>
        <taxon>Bacteria</taxon>
        <taxon>Bacillati</taxon>
        <taxon>Actinomycetota</taxon>
        <taxon>Actinomycetes</taxon>
        <taxon>Kitasatosporales</taxon>
        <taxon>Streptomycetaceae</taxon>
        <taxon>Streptomyces</taxon>
    </lineage>
</organism>
<dbReference type="InterPro" id="IPR036291">
    <property type="entry name" value="NAD(P)-bd_dom_sf"/>
</dbReference>
<protein>
    <submittedName>
        <fullName evidence="3">NADPH-dependent F420 reductase</fullName>
    </submittedName>
</protein>
<keyword evidence="1" id="KW-0560">Oxidoreductase</keyword>
<dbReference type="InterPro" id="IPR028939">
    <property type="entry name" value="P5C_Rdtase_cat_N"/>
</dbReference>
<dbReference type="EMBL" id="JBHSNZ010000030">
    <property type="protein sequence ID" value="MFC5812029.1"/>
    <property type="molecule type" value="Genomic_DNA"/>
</dbReference>
<proteinExistence type="predicted"/>
<name>A0ABW1BGJ1_9ACTN</name>
<dbReference type="RefSeq" id="WP_272171687.1">
    <property type="nucleotide sequence ID" value="NZ_JAQOSL010000035.1"/>
</dbReference>
<comment type="caution">
    <text evidence="3">The sequence shown here is derived from an EMBL/GenBank/DDBJ whole genome shotgun (WGS) entry which is preliminary data.</text>
</comment>
<gene>
    <name evidence="3" type="ORF">ACFQGO_31720</name>
</gene>
<dbReference type="PANTHER" id="PTHR14239">
    <property type="entry name" value="DUDULIN-RELATED"/>
    <property type="match status" value="1"/>
</dbReference>
<accession>A0ABW1BGJ1</accession>
<evidence type="ECO:0000259" key="2">
    <source>
        <dbReference type="Pfam" id="PF03807"/>
    </source>
</evidence>
<evidence type="ECO:0000313" key="3">
    <source>
        <dbReference type="EMBL" id="MFC5812029.1"/>
    </source>
</evidence>
<evidence type="ECO:0000256" key="1">
    <source>
        <dbReference type="ARBA" id="ARBA00023002"/>
    </source>
</evidence>
<sequence length="206" mass="22193">MDIGILGTGRMGVRLASMYAVAGHAVVLGSRDVRRAVGIVRSLEVPNLTGGTYEEAVQAPFVLPAIFLRDGLVEHLLRFQSELEGKIIIDISNPFNGDYSDFFTPWSTSGAELVSSALPTARVVGAFKNVFSDVFDAPDFRNTISDILVASDDGDAKQAVMALGAGTPFRYIDAGPLINSRTIERTTLMTQQIGYDFFPRRSASAA</sequence>
<feature type="domain" description="Pyrroline-5-carboxylate reductase catalytic N-terminal" evidence="2">
    <location>
        <begin position="3"/>
        <end position="94"/>
    </location>
</feature>